<keyword evidence="7" id="KW-0998">Cell outer membrane</keyword>
<evidence type="ECO:0000256" key="1">
    <source>
        <dbReference type="ARBA" id="ARBA00004442"/>
    </source>
</evidence>
<dbReference type="SUPFAM" id="SSF56954">
    <property type="entry name" value="Outer membrane efflux proteins (OEP)"/>
    <property type="match status" value="1"/>
</dbReference>
<reference evidence="8" key="1">
    <citation type="submission" date="2021-03" db="EMBL/GenBank/DDBJ databases">
        <authorList>
            <person name="Wang G."/>
        </authorList>
    </citation>
    <scope>NUCLEOTIDE SEQUENCE</scope>
    <source>
        <strain evidence="8">KCTC 12899</strain>
    </source>
</reference>
<comment type="subcellular location">
    <subcellularLocation>
        <location evidence="1">Cell outer membrane</location>
    </subcellularLocation>
</comment>
<dbReference type="InterPro" id="IPR003423">
    <property type="entry name" value="OMP_efflux"/>
</dbReference>
<comment type="caution">
    <text evidence="8">The sequence shown here is derived from an EMBL/GenBank/DDBJ whole genome shotgun (WGS) entry which is preliminary data.</text>
</comment>
<keyword evidence="4" id="KW-1134">Transmembrane beta strand</keyword>
<evidence type="ECO:0000256" key="3">
    <source>
        <dbReference type="ARBA" id="ARBA00022448"/>
    </source>
</evidence>
<name>A0A8J7QE08_9BACT</name>
<proteinExistence type="inferred from homology"/>
<dbReference type="AlphaFoldDB" id="A0A8J7QE08"/>
<evidence type="ECO:0000256" key="5">
    <source>
        <dbReference type="ARBA" id="ARBA00022692"/>
    </source>
</evidence>
<dbReference type="PANTHER" id="PTHR30026">
    <property type="entry name" value="OUTER MEMBRANE PROTEIN TOLC"/>
    <property type="match status" value="1"/>
</dbReference>
<dbReference type="GO" id="GO:0015288">
    <property type="term" value="F:porin activity"/>
    <property type="evidence" value="ECO:0007669"/>
    <property type="project" value="TreeGrafter"/>
</dbReference>
<comment type="similarity">
    <text evidence="2">Belongs to the outer membrane factor (OMF) (TC 1.B.17) family.</text>
</comment>
<evidence type="ECO:0000256" key="7">
    <source>
        <dbReference type="ARBA" id="ARBA00023237"/>
    </source>
</evidence>
<evidence type="ECO:0000256" key="2">
    <source>
        <dbReference type="ARBA" id="ARBA00007613"/>
    </source>
</evidence>
<dbReference type="Gene3D" id="1.20.1600.10">
    <property type="entry name" value="Outer membrane efflux proteins (OEP)"/>
    <property type="match status" value="1"/>
</dbReference>
<evidence type="ECO:0000313" key="8">
    <source>
        <dbReference type="EMBL" id="MBO1319241.1"/>
    </source>
</evidence>
<protein>
    <submittedName>
        <fullName evidence="8">TolC family protein</fullName>
    </submittedName>
</protein>
<dbReference type="GO" id="GO:0009279">
    <property type="term" value="C:cell outer membrane"/>
    <property type="evidence" value="ECO:0007669"/>
    <property type="project" value="UniProtKB-SubCell"/>
</dbReference>
<dbReference type="PANTHER" id="PTHR30026:SF20">
    <property type="entry name" value="OUTER MEMBRANE PROTEIN TOLC"/>
    <property type="match status" value="1"/>
</dbReference>
<dbReference type="GO" id="GO:0015562">
    <property type="term" value="F:efflux transmembrane transporter activity"/>
    <property type="evidence" value="ECO:0007669"/>
    <property type="project" value="InterPro"/>
</dbReference>
<keyword evidence="5" id="KW-0812">Transmembrane</keyword>
<evidence type="ECO:0000256" key="4">
    <source>
        <dbReference type="ARBA" id="ARBA00022452"/>
    </source>
</evidence>
<organism evidence="8 9">
    <name type="scientific">Acanthopleuribacter pedis</name>
    <dbReference type="NCBI Taxonomy" id="442870"/>
    <lineage>
        <taxon>Bacteria</taxon>
        <taxon>Pseudomonadati</taxon>
        <taxon>Acidobacteriota</taxon>
        <taxon>Holophagae</taxon>
        <taxon>Acanthopleuribacterales</taxon>
        <taxon>Acanthopleuribacteraceae</taxon>
        <taxon>Acanthopleuribacter</taxon>
    </lineage>
</organism>
<evidence type="ECO:0000256" key="6">
    <source>
        <dbReference type="ARBA" id="ARBA00023136"/>
    </source>
</evidence>
<keyword evidence="9" id="KW-1185">Reference proteome</keyword>
<dbReference type="InterPro" id="IPR051906">
    <property type="entry name" value="TolC-like"/>
</dbReference>
<evidence type="ECO:0000313" key="9">
    <source>
        <dbReference type="Proteomes" id="UP000664417"/>
    </source>
</evidence>
<dbReference type="RefSeq" id="WP_207859062.1">
    <property type="nucleotide sequence ID" value="NZ_JAFREP010000009.1"/>
</dbReference>
<keyword evidence="6" id="KW-0472">Membrane</keyword>
<keyword evidence="3" id="KW-0813">Transport</keyword>
<dbReference type="EMBL" id="JAFREP010000009">
    <property type="protein sequence ID" value="MBO1319241.1"/>
    <property type="molecule type" value="Genomic_DNA"/>
</dbReference>
<sequence length="419" mass="46826">MMLILFFVLAQSDAEHPPRFTLDQVIEQAQQRPQLTAAALQTEAARAEADAVAAQLNRPHLDAALRYQYQDPVPALVTPIGTLEQGDRHSGVFQIEARQALIDIAGRGYSVPALRNLAEARGHNQNRVRLDLIQEAALAFVQSLRYEAQLRSIETFIQSLTERAQQVQAQVDAGRALQSDLLKISLRREDAKLTLIRLQNAYAVSQINLGRTLGLAGPAQPRYERGQFPRALPAKDDAVRLAQKQRPELQALARQQRALTLQAQAVRADRLPRLDARLALEAMEPSPFSEDRFATAQLVVRQRLFRGGARKHQAAAKRMQAQAVSSGQVEQKRRITLELEAAYAAWRTAITAIRVRKLDVTQATETLRVEAERYQSGRATLNDVLDFEAVLNDRRTLADLAELDLLTAWIQYARATASF</sequence>
<dbReference type="Proteomes" id="UP000664417">
    <property type="component" value="Unassembled WGS sequence"/>
</dbReference>
<dbReference type="Pfam" id="PF02321">
    <property type="entry name" value="OEP"/>
    <property type="match status" value="2"/>
</dbReference>
<accession>A0A8J7QE08</accession>
<dbReference type="GO" id="GO:1990281">
    <property type="term" value="C:efflux pump complex"/>
    <property type="evidence" value="ECO:0007669"/>
    <property type="project" value="TreeGrafter"/>
</dbReference>
<gene>
    <name evidence="8" type="ORF">J3U88_12285</name>
</gene>